<keyword evidence="5" id="KW-1185">Reference proteome</keyword>
<evidence type="ECO:0000259" key="3">
    <source>
        <dbReference type="Pfam" id="PF01370"/>
    </source>
</evidence>
<accession>A0A4R0R364</accession>
<dbReference type="InterPro" id="IPR001509">
    <property type="entry name" value="Epimerase_deHydtase"/>
</dbReference>
<dbReference type="PANTHER" id="PTHR10366">
    <property type="entry name" value="NAD DEPENDENT EPIMERASE/DEHYDRATASE"/>
    <property type="match status" value="1"/>
</dbReference>
<dbReference type="STRING" id="92696.A0A4R0R364"/>
<dbReference type="CDD" id="cd05227">
    <property type="entry name" value="AR_SDR_e"/>
    <property type="match status" value="1"/>
</dbReference>
<evidence type="ECO:0000313" key="4">
    <source>
        <dbReference type="EMBL" id="TCD61600.1"/>
    </source>
</evidence>
<dbReference type="SUPFAM" id="SSF51735">
    <property type="entry name" value="NAD(P)-binding Rossmann-fold domains"/>
    <property type="match status" value="1"/>
</dbReference>
<dbReference type="OrthoDB" id="2735536at2759"/>
<dbReference type="Gene3D" id="3.40.50.720">
    <property type="entry name" value="NAD(P)-binding Rossmann-like Domain"/>
    <property type="match status" value="1"/>
</dbReference>
<evidence type="ECO:0000256" key="1">
    <source>
        <dbReference type="ARBA" id="ARBA00023002"/>
    </source>
</evidence>
<proteinExistence type="inferred from homology"/>
<dbReference type="PANTHER" id="PTHR10366:SF579">
    <property type="entry name" value="3-BETA HYDROXYSTEROID DEHYDROGENASE_ISOMERASE FAMILY PROTEIN (AFU_ORTHOLOGUE AFUA_3G02250)"/>
    <property type="match status" value="1"/>
</dbReference>
<protein>
    <recommendedName>
        <fullName evidence="3">NAD-dependent epimerase/dehydratase domain-containing protein</fullName>
    </recommendedName>
</protein>
<evidence type="ECO:0000313" key="5">
    <source>
        <dbReference type="Proteomes" id="UP000292702"/>
    </source>
</evidence>
<name>A0A4R0R364_9APHY</name>
<dbReference type="AlphaFoldDB" id="A0A4R0R364"/>
<organism evidence="4 5">
    <name type="scientific">Steccherinum ochraceum</name>
    <dbReference type="NCBI Taxonomy" id="92696"/>
    <lineage>
        <taxon>Eukaryota</taxon>
        <taxon>Fungi</taxon>
        <taxon>Dikarya</taxon>
        <taxon>Basidiomycota</taxon>
        <taxon>Agaricomycotina</taxon>
        <taxon>Agaricomycetes</taxon>
        <taxon>Polyporales</taxon>
        <taxon>Steccherinaceae</taxon>
        <taxon>Steccherinum</taxon>
    </lineage>
</organism>
<sequence>MSSSQLILVTGATGFIGAHVVDELLRRGYRVRATTRSVAKGDEMRKDRSHADVGDRLDFAVVGDLTAPNGFDEAVKDVDGIIHCAAVSTGIITITVSTELTLSVQPVAFSFENPEPDVIIPAIEGTKAIISAAAKEPKVKRVVITSSFATVLTPSRGWDPTWKYTAEQWNPITYDEAKASHDIDAYRGAKKYSELYAWDYIRDHKPHFDLATIIPPMVFGPIVHSLAKISDLNVSNKEIWNVASGAEYPLQRVPGWVDVRDLAFAHVEALVRPEASNRRFLVAAPEKYSYRLAADIIRKEFDWAKDVTRKGDEGAALPPSYTLDGETAADVFGFKYRSFKDCIVDAVTQFREIAERE</sequence>
<evidence type="ECO:0000256" key="2">
    <source>
        <dbReference type="ARBA" id="ARBA00023445"/>
    </source>
</evidence>
<comment type="caution">
    <text evidence="4">The sequence shown here is derived from an EMBL/GenBank/DDBJ whole genome shotgun (WGS) entry which is preliminary data.</text>
</comment>
<gene>
    <name evidence="4" type="ORF">EIP91_008186</name>
</gene>
<dbReference type="Proteomes" id="UP000292702">
    <property type="component" value="Unassembled WGS sequence"/>
</dbReference>
<dbReference type="GO" id="GO:0016616">
    <property type="term" value="F:oxidoreductase activity, acting on the CH-OH group of donors, NAD or NADP as acceptor"/>
    <property type="evidence" value="ECO:0007669"/>
    <property type="project" value="TreeGrafter"/>
</dbReference>
<dbReference type="Pfam" id="PF01370">
    <property type="entry name" value="Epimerase"/>
    <property type="match status" value="1"/>
</dbReference>
<comment type="similarity">
    <text evidence="2">Belongs to the NAD(P)-dependent epimerase/dehydratase family. Dihydroflavonol-4-reductase subfamily.</text>
</comment>
<feature type="domain" description="NAD-dependent epimerase/dehydratase" evidence="3">
    <location>
        <begin position="7"/>
        <end position="89"/>
    </location>
</feature>
<keyword evidence="1" id="KW-0560">Oxidoreductase</keyword>
<dbReference type="EMBL" id="RWJN01000448">
    <property type="protein sequence ID" value="TCD61600.1"/>
    <property type="molecule type" value="Genomic_DNA"/>
</dbReference>
<dbReference type="InterPro" id="IPR036291">
    <property type="entry name" value="NAD(P)-bd_dom_sf"/>
</dbReference>
<dbReference type="InterPro" id="IPR050425">
    <property type="entry name" value="NAD(P)_dehydrat-like"/>
</dbReference>
<reference evidence="4 5" key="1">
    <citation type="submission" date="2018-11" db="EMBL/GenBank/DDBJ databases">
        <title>Genome assembly of Steccherinum ochraceum LE-BIN_3174, the white-rot fungus of the Steccherinaceae family (The Residual Polyporoid clade, Polyporales, Basidiomycota).</title>
        <authorList>
            <person name="Fedorova T.V."/>
            <person name="Glazunova O.A."/>
            <person name="Landesman E.O."/>
            <person name="Moiseenko K.V."/>
            <person name="Psurtseva N.V."/>
            <person name="Savinova O.S."/>
            <person name="Shakhova N.V."/>
            <person name="Tyazhelova T.V."/>
            <person name="Vasina D.V."/>
        </authorList>
    </citation>
    <scope>NUCLEOTIDE SEQUENCE [LARGE SCALE GENOMIC DNA]</scope>
    <source>
        <strain evidence="4 5">LE-BIN_3174</strain>
    </source>
</reference>